<dbReference type="OrthoDB" id="199820at2759"/>
<dbReference type="Proteomes" id="UP000693970">
    <property type="component" value="Unassembled WGS sequence"/>
</dbReference>
<sequence>MWKLVLAVTSLQTSSFCTGLLFPNSNNNNNNGVNYPTSSSWNPLTYQASPETAEYVDNTAVDSNDYYPNFEDTEGNNNYSILDFLRSKSAGTGHIEPDAQSSYYTLDPSLDMLVDWTLDYVDAIDLAGGMTRVSVGVEDMMAPEFVFCSPTIGPISKNDFIKLMSFYRYNGLDLASAIPDLTVSYEGWHQDPHDAWRIWTVARYSGTHTGTATLPGSGLTLTPSRDPSQRKKFVTGPELQSFLWTPSKKLLWQTVGYIGDQNTGSNQGHGSLYGLLVSMGLPPLYLETTEPLRNVQSWFSQFQQSETVPKLRSSYSALPQWWHERKTLGRNLRR</sequence>
<protein>
    <submittedName>
        <fullName evidence="2">Uncharacterized protein</fullName>
    </submittedName>
</protein>
<evidence type="ECO:0000256" key="1">
    <source>
        <dbReference type="SAM" id="SignalP"/>
    </source>
</evidence>
<name>A0A9K3KN94_9STRA</name>
<evidence type="ECO:0000313" key="2">
    <source>
        <dbReference type="EMBL" id="KAG7346702.1"/>
    </source>
</evidence>
<dbReference type="EMBL" id="JAGRRH010000021">
    <property type="protein sequence ID" value="KAG7346702.1"/>
    <property type="molecule type" value="Genomic_DNA"/>
</dbReference>
<evidence type="ECO:0000313" key="3">
    <source>
        <dbReference type="Proteomes" id="UP000693970"/>
    </source>
</evidence>
<reference evidence="2" key="1">
    <citation type="journal article" date="2021" name="Sci. Rep.">
        <title>Diploid genomic architecture of Nitzschia inconspicua, an elite biomass production diatom.</title>
        <authorList>
            <person name="Oliver A."/>
            <person name="Podell S."/>
            <person name="Pinowska A."/>
            <person name="Traller J.C."/>
            <person name="Smith S.R."/>
            <person name="McClure R."/>
            <person name="Beliaev A."/>
            <person name="Bohutskyi P."/>
            <person name="Hill E.A."/>
            <person name="Rabines A."/>
            <person name="Zheng H."/>
            <person name="Allen L.Z."/>
            <person name="Kuo A."/>
            <person name="Grigoriev I.V."/>
            <person name="Allen A.E."/>
            <person name="Hazlebeck D."/>
            <person name="Allen E.E."/>
        </authorList>
    </citation>
    <scope>NUCLEOTIDE SEQUENCE</scope>
    <source>
        <strain evidence="2">Hildebrandi</strain>
    </source>
</reference>
<gene>
    <name evidence="2" type="ORF">IV203_005771</name>
</gene>
<feature type="signal peptide" evidence="1">
    <location>
        <begin position="1"/>
        <end position="19"/>
    </location>
</feature>
<accession>A0A9K3KN94</accession>
<keyword evidence="3" id="KW-1185">Reference proteome</keyword>
<organism evidence="2 3">
    <name type="scientific">Nitzschia inconspicua</name>
    <dbReference type="NCBI Taxonomy" id="303405"/>
    <lineage>
        <taxon>Eukaryota</taxon>
        <taxon>Sar</taxon>
        <taxon>Stramenopiles</taxon>
        <taxon>Ochrophyta</taxon>
        <taxon>Bacillariophyta</taxon>
        <taxon>Bacillariophyceae</taxon>
        <taxon>Bacillariophycidae</taxon>
        <taxon>Bacillariales</taxon>
        <taxon>Bacillariaceae</taxon>
        <taxon>Nitzschia</taxon>
    </lineage>
</organism>
<reference evidence="2" key="2">
    <citation type="submission" date="2021-04" db="EMBL/GenBank/DDBJ databases">
        <authorList>
            <person name="Podell S."/>
        </authorList>
    </citation>
    <scope>NUCLEOTIDE SEQUENCE</scope>
    <source>
        <strain evidence="2">Hildebrandi</strain>
    </source>
</reference>
<keyword evidence="1" id="KW-0732">Signal</keyword>
<dbReference type="AlphaFoldDB" id="A0A9K3KN94"/>
<feature type="chain" id="PRO_5039889971" evidence="1">
    <location>
        <begin position="20"/>
        <end position="334"/>
    </location>
</feature>
<comment type="caution">
    <text evidence="2">The sequence shown here is derived from an EMBL/GenBank/DDBJ whole genome shotgun (WGS) entry which is preliminary data.</text>
</comment>
<proteinExistence type="predicted"/>